<feature type="non-terminal residue" evidence="1">
    <location>
        <position position="74"/>
    </location>
</feature>
<dbReference type="SUPFAM" id="SSF53448">
    <property type="entry name" value="Nucleotide-diphospho-sugar transferases"/>
    <property type="match status" value="1"/>
</dbReference>
<gene>
    <name evidence="1" type="ORF">ACFQ11_37455</name>
</gene>
<dbReference type="InterPro" id="IPR029044">
    <property type="entry name" value="Nucleotide-diphossugar_trans"/>
</dbReference>
<name>A0ABW3F2Q8_9ACTN</name>
<dbReference type="EMBL" id="JBHTJA010000224">
    <property type="protein sequence ID" value="MFD0906110.1"/>
    <property type="molecule type" value="Genomic_DNA"/>
</dbReference>
<proteinExistence type="predicted"/>
<keyword evidence="2" id="KW-1185">Reference proteome</keyword>
<evidence type="ECO:0008006" key="3">
    <source>
        <dbReference type="Google" id="ProtNLM"/>
    </source>
</evidence>
<organism evidence="1 2">
    <name type="scientific">Actinomadura sediminis</name>
    <dbReference type="NCBI Taxonomy" id="1038904"/>
    <lineage>
        <taxon>Bacteria</taxon>
        <taxon>Bacillati</taxon>
        <taxon>Actinomycetota</taxon>
        <taxon>Actinomycetes</taxon>
        <taxon>Streptosporangiales</taxon>
        <taxon>Thermomonosporaceae</taxon>
        <taxon>Actinomadura</taxon>
    </lineage>
</organism>
<protein>
    <recommendedName>
        <fullName evidence="3">Glycosyltransferase</fullName>
    </recommendedName>
</protein>
<accession>A0ABW3F2Q8</accession>
<dbReference type="Gene3D" id="3.90.550.10">
    <property type="entry name" value="Spore Coat Polysaccharide Biosynthesis Protein SpsA, Chain A"/>
    <property type="match status" value="1"/>
</dbReference>
<dbReference type="Proteomes" id="UP001596972">
    <property type="component" value="Unassembled WGS sequence"/>
</dbReference>
<comment type="caution">
    <text evidence="1">The sequence shown here is derived from an EMBL/GenBank/DDBJ whole genome shotgun (WGS) entry which is preliminary data.</text>
</comment>
<reference evidence="2" key="1">
    <citation type="journal article" date="2019" name="Int. J. Syst. Evol. Microbiol.">
        <title>The Global Catalogue of Microorganisms (GCM) 10K type strain sequencing project: providing services to taxonomists for standard genome sequencing and annotation.</title>
        <authorList>
            <consortium name="The Broad Institute Genomics Platform"/>
            <consortium name="The Broad Institute Genome Sequencing Center for Infectious Disease"/>
            <person name="Wu L."/>
            <person name="Ma J."/>
        </authorList>
    </citation>
    <scope>NUCLEOTIDE SEQUENCE [LARGE SCALE GENOMIC DNA]</scope>
    <source>
        <strain evidence="2">JCM 31202</strain>
    </source>
</reference>
<sequence length="74" mass="7525">MTETRSGAGAARVRPPETSGVTIVVATRDRAPELRRSLARHPAPVIVAANASADGTAEVAAAAGARTPRLPGNR</sequence>
<evidence type="ECO:0000313" key="2">
    <source>
        <dbReference type="Proteomes" id="UP001596972"/>
    </source>
</evidence>
<evidence type="ECO:0000313" key="1">
    <source>
        <dbReference type="EMBL" id="MFD0906110.1"/>
    </source>
</evidence>